<keyword evidence="8 12" id="KW-0408">Iron</keyword>
<evidence type="ECO:0008006" key="18">
    <source>
        <dbReference type="Google" id="ProtNLM"/>
    </source>
</evidence>
<evidence type="ECO:0000256" key="3">
    <source>
        <dbReference type="ARBA" id="ARBA00010617"/>
    </source>
</evidence>
<dbReference type="GO" id="GO:0016705">
    <property type="term" value="F:oxidoreductase activity, acting on paired donors, with incorporation or reduction of molecular oxygen"/>
    <property type="evidence" value="ECO:0007669"/>
    <property type="project" value="InterPro"/>
</dbReference>
<dbReference type="InterPro" id="IPR017972">
    <property type="entry name" value="Cyt_P450_CS"/>
</dbReference>
<organism evidence="16 17">
    <name type="scientific">Leptobrachium leishanense</name>
    <name type="common">Leishan spiny toad</name>
    <dbReference type="NCBI Taxonomy" id="445787"/>
    <lineage>
        <taxon>Eukaryota</taxon>
        <taxon>Metazoa</taxon>
        <taxon>Chordata</taxon>
        <taxon>Craniata</taxon>
        <taxon>Vertebrata</taxon>
        <taxon>Euteleostomi</taxon>
        <taxon>Amphibia</taxon>
        <taxon>Batrachia</taxon>
        <taxon>Anura</taxon>
        <taxon>Pelobatoidea</taxon>
        <taxon>Megophryidae</taxon>
        <taxon>Leptobrachium</taxon>
    </lineage>
</organism>
<evidence type="ECO:0000256" key="1">
    <source>
        <dbReference type="ARBA" id="ARBA00001971"/>
    </source>
</evidence>
<proteinExistence type="inferred from homology"/>
<evidence type="ECO:0000256" key="15">
    <source>
        <dbReference type="SAM" id="Phobius"/>
    </source>
</evidence>
<evidence type="ECO:0000256" key="9">
    <source>
        <dbReference type="ARBA" id="ARBA00023033"/>
    </source>
</evidence>
<dbReference type="InterPro" id="IPR002401">
    <property type="entry name" value="Cyt_P450_E_grp-I"/>
</dbReference>
<dbReference type="PANTHER" id="PTHR24302">
    <property type="entry name" value="CYTOCHROME P450 FAMILY 3"/>
    <property type="match status" value="1"/>
</dbReference>
<evidence type="ECO:0000256" key="11">
    <source>
        <dbReference type="ARBA" id="ARBA00043906"/>
    </source>
</evidence>
<evidence type="ECO:0000256" key="8">
    <source>
        <dbReference type="ARBA" id="ARBA00023004"/>
    </source>
</evidence>
<feature type="region of interest" description="Disordered" evidence="14">
    <location>
        <begin position="21"/>
        <end position="49"/>
    </location>
</feature>
<dbReference type="InterPro" id="IPR001128">
    <property type="entry name" value="Cyt_P450"/>
</dbReference>
<evidence type="ECO:0000256" key="2">
    <source>
        <dbReference type="ARBA" id="ARBA00004586"/>
    </source>
</evidence>
<keyword evidence="17" id="KW-1185">Reference proteome</keyword>
<comment type="similarity">
    <text evidence="3 13">Belongs to the cytochrome P450 family.</text>
</comment>
<name>A0A8C5Q4K6_9ANUR</name>
<feature type="transmembrane region" description="Helical" evidence="15">
    <location>
        <begin position="221"/>
        <end position="241"/>
    </location>
</feature>
<dbReference type="PANTHER" id="PTHR24302:SF15">
    <property type="entry name" value="FATTY-ACID PEROXYGENASE"/>
    <property type="match status" value="1"/>
</dbReference>
<comment type="function">
    <text evidence="11">Cytochromes P450 are a group of heme-thiolate monooxygenases. They oxidize a variety of structurally unrelated compounds, including steroids, fatty acids, and xenobiotics.</text>
</comment>
<dbReference type="InterPro" id="IPR036396">
    <property type="entry name" value="Cyt_P450_sf"/>
</dbReference>
<dbReference type="Pfam" id="PF00067">
    <property type="entry name" value="p450"/>
    <property type="match status" value="1"/>
</dbReference>
<comment type="subcellular location">
    <subcellularLocation>
        <location evidence="2">Endoplasmic reticulum membrane</location>
    </subcellularLocation>
</comment>
<keyword evidence="5 12" id="KW-0479">Metal-binding</keyword>
<evidence type="ECO:0000256" key="13">
    <source>
        <dbReference type="RuleBase" id="RU000461"/>
    </source>
</evidence>
<dbReference type="FunFam" id="1.10.630.10:FF:000003">
    <property type="entry name" value="cytochrome P450 3A12-like isoform X2"/>
    <property type="match status" value="1"/>
</dbReference>
<dbReference type="GeneTree" id="ENSGT00950000182958"/>
<reference evidence="16" key="2">
    <citation type="submission" date="2025-09" db="UniProtKB">
        <authorList>
            <consortium name="Ensembl"/>
        </authorList>
    </citation>
    <scope>IDENTIFICATION</scope>
</reference>
<dbReference type="PROSITE" id="PS00086">
    <property type="entry name" value="CYTOCHROME_P450"/>
    <property type="match status" value="1"/>
</dbReference>
<dbReference type="Ensembl" id="ENSLLET00000033157.1">
    <property type="protein sequence ID" value="ENSLLEP00000031939.1"/>
    <property type="gene ID" value="ENSLLEG00000020133.1"/>
</dbReference>
<evidence type="ECO:0000256" key="14">
    <source>
        <dbReference type="SAM" id="MobiDB-lite"/>
    </source>
</evidence>
<dbReference type="PRINTS" id="PR00385">
    <property type="entry name" value="P450"/>
</dbReference>
<evidence type="ECO:0000256" key="10">
    <source>
        <dbReference type="ARBA" id="ARBA00023136"/>
    </source>
</evidence>
<evidence type="ECO:0000313" key="16">
    <source>
        <dbReference type="Ensembl" id="ENSLLEP00000031939.1"/>
    </source>
</evidence>
<comment type="cofactor">
    <cofactor evidence="1 12">
        <name>heme</name>
        <dbReference type="ChEBI" id="CHEBI:30413"/>
    </cofactor>
</comment>
<sequence>MTRGRHIYKGAHTNRLQLQQLRRHRGREQKSSPDSKTTSNQKHESPPQLLCGNMDPACCMLDPPNYGVLEFDMESYKKYGKVWGFYDGRKPVLAVMDPVIIKAVLVKECYTVFTNRRNFGLNGPLNSAVSIAEDDQWKRIRTVLSPTFTSGKLKKMFPLVKHYGDLLVQNLREKIDIRQPLNMKDIFGGYSMDIVLSTSFSVKVDSINNPNDPFVTNAKKLFTFSFLSPLFLLTVLCPFLVPLLEKMNFCFLPLSVLNFFMDGIKKIKKEREKNSKSDQVDFLQLMIDSQNKEKHSSDDESHGYKELSDSELMAQGLIFILAGYETTSTTMTFLAYNIATNPDVQTKLQQEIDTFLPNKAPPTYEAVMQMEYLDMVVNETLRLYPAAGRIERVCKKTTTINGVTIPQGVVTVIPVYVLHRDPEIWQEPEEFRPERFSKENKDAFDPYLFLPFGFGPRNCIGMRFALMNMKLAMVSLIQNFTLRPCSETPIPLQIDTKGFMKSTKPVILDLVPREVKNTEG</sequence>
<keyword evidence="7 13" id="KW-0560">Oxidoreductase</keyword>
<reference evidence="16" key="1">
    <citation type="submission" date="2025-08" db="UniProtKB">
        <authorList>
            <consortium name="Ensembl"/>
        </authorList>
    </citation>
    <scope>IDENTIFICATION</scope>
</reference>
<dbReference type="GO" id="GO:0005789">
    <property type="term" value="C:endoplasmic reticulum membrane"/>
    <property type="evidence" value="ECO:0007669"/>
    <property type="project" value="UniProtKB-SubCell"/>
</dbReference>
<dbReference type="GO" id="GO:0008395">
    <property type="term" value="F:steroid hydroxylase activity"/>
    <property type="evidence" value="ECO:0007669"/>
    <property type="project" value="TreeGrafter"/>
</dbReference>
<dbReference type="PRINTS" id="PR00463">
    <property type="entry name" value="EP450I"/>
</dbReference>
<keyword evidence="10 15" id="KW-0472">Membrane</keyword>
<keyword evidence="4 12" id="KW-0349">Heme</keyword>
<evidence type="ECO:0000256" key="12">
    <source>
        <dbReference type="PIRSR" id="PIRSR602401-1"/>
    </source>
</evidence>
<dbReference type="AlphaFoldDB" id="A0A8C5Q4K6"/>
<dbReference type="OrthoDB" id="1470350at2759"/>
<protein>
    <recommendedName>
        <fullName evidence="18">Cytochrome P450</fullName>
    </recommendedName>
</protein>
<keyword evidence="15" id="KW-0812">Transmembrane</keyword>
<feature type="binding site" description="axial binding residue" evidence="12">
    <location>
        <position position="459"/>
    </location>
    <ligand>
        <name>heme</name>
        <dbReference type="ChEBI" id="CHEBI:30413"/>
    </ligand>
    <ligandPart>
        <name>Fe</name>
        <dbReference type="ChEBI" id="CHEBI:18248"/>
    </ligandPart>
</feature>
<evidence type="ECO:0000256" key="5">
    <source>
        <dbReference type="ARBA" id="ARBA00022723"/>
    </source>
</evidence>
<dbReference type="SUPFAM" id="SSF48264">
    <property type="entry name" value="Cytochrome P450"/>
    <property type="match status" value="1"/>
</dbReference>
<evidence type="ECO:0000313" key="17">
    <source>
        <dbReference type="Proteomes" id="UP000694569"/>
    </source>
</evidence>
<dbReference type="InterPro" id="IPR050705">
    <property type="entry name" value="Cytochrome_P450_3A"/>
</dbReference>
<keyword evidence="15" id="KW-1133">Transmembrane helix</keyword>
<keyword evidence="9 13" id="KW-0503">Monooxygenase</keyword>
<accession>A0A8C5Q4K6</accession>
<dbReference type="Proteomes" id="UP000694569">
    <property type="component" value="Unplaced"/>
</dbReference>
<dbReference type="GO" id="GO:0020037">
    <property type="term" value="F:heme binding"/>
    <property type="evidence" value="ECO:0007669"/>
    <property type="project" value="InterPro"/>
</dbReference>
<keyword evidence="6" id="KW-0256">Endoplasmic reticulum</keyword>
<evidence type="ECO:0000256" key="6">
    <source>
        <dbReference type="ARBA" id="ARBA00022824"/>
    </source>
</evidence>
<evidence type="ECO:0000256" key="7">
    <source>
        <dbReference type="ARBA" id="ARBA00023002"/>
    </source>
</evidence>
<evidence type="ECO:0000256" key="4">
    <source>
        <dbReference type="ARBA" id="ARBA00022617"/>
    </source>
</evidence>
<dbReference type="Gene3D" id="1.10.630.10">
    <property type="entry name" value="Cytochrome P450"/>
    <property type="match status" value="1"/>
</dbReference>
<dbReference type="GO" id="GO:0005506">
    <property type="term" value="F:iron ion binding"/>
    <property type="evidence" value="ECO:0007669"/>
    <property type="project" value="InterPro"/>
</dbReference>